<keyword evidence="5" id="KW-0406">Ion transport</keyword>
<keyword evidence="7" id="KW-0869">Chloride channel</keyword>
<feature type="transmembrane region" description="Helical" evidence="10">
    <location>
        <begin position="21"/>
        <end position="54"/>
    </location>
</feature>
<evidence type="ECO:0000256" key="10">
    <source>
        <dbReference type="SAM" id="Phobius"/>
    </source>
</evidence>
<evidence type="ECO:0000256" key="5">
    <source>
        <dbReference type="ARBA" id="ARBA00023065"/>
    </source>
</evidence>
<evidence type="ECO:0000313" key="12">
    <source>
        <dbReference type="Proteomes" id="UP000437736"/>
    </source>
</evidence>
<evidence type="ECO:0000313" key="11">
    <source>
        <dbReference type="EMBL" id="MST32465.1"/>
    </source>
</evidence>
<gene>
    <name evidence="11" type="ORF">GHK86_06990</name>
</gene>
<protein>
    <submittedName>
        <fullName evidence="11">VWA containing CoxE-like protein</fullName>
    </submittedName>
</protein>
<keyword evidence="8" id="KW-0868">Chloride</keyword>
<dbReference type="InterPro" id="IPR001807">
    <property type="entry name" value="ClC"/>
</dbReference>
<keyword evidence="2" id="KW-0813">Transport</keyword>
<dbReference type="Proteomes" id="UP000437736">
    <property type="component" value="Unassembled WGS sequence"/>
</dbReference>
<feature type="transmembrane region" description="Helical" evidence="10">
    <location>
        <begin position="343"/>
        <end position="364"/>
    </location>
</feature>
<evidence type="ECO:0000256" key="8">
    <source>
        <dbReference type="ARBA" id="ARBA00023214"/>
    </source>
</evidence>
<dbReference type="SUPFAM" id="SSF81340">
    <property type="entry name" value="Clc chloride channel"/>
    <property type="match status" value="1"/>
</dbReference>
<feature type="transmembrane region" description="Helical" evidence="10">
    <location>
        <begin position="204"/>
        <end position="222"/>
    </location>
</feature>
<dbReference type="PRINTS" id="PR00762">
    <property type="entry name" value="CLCHANNEL"/>
</dbReference>
<feature type="transmembrane region" description="Helical" evidence="10">
    <location>
        <begin position="403"/>
        <end position="421"/>
    </location>
</feature>
<comment type="caution">
    <text evidence="11">The sequence shown here is derived from an EMBL/GenBank/DDBJ whole genome shotgun (WGS) entry which is preliminary data.</text>
</comment>
<accession>A0ABW9QSE5</accession>
<organism evidence="11 12">
    <name type="scientific">Acidiferrimicrobium australe</name>
    <dbReference type="NCBI Taxonomy" id="2664430"/>
    <lineage>
        <taxon>Bacteria</taxon>
        <taxon>Bacillati</taxon>
        <taxon>Actinomycetota</taxon>
        <taxon>Acidimicrobiia</taxon>
        <taxon>Acidimicrobiales</taxon>
        <taxon>Acidimicrobiaceae</taxon>
        <taxon>Acidiferrimicrobium</taxon>
    </lineage>
</organism>
<keyword evidence="12" id="KW-1185">Reference proteome</keyword>
<keyword evidence="4 10" id="KW-1133">Transmembrane helix</keyword>
<dbReference type="Gene3D" id="1.10.3080.10">
    <property type="entry name" value="Clc chloride channel"/>
    <property type="match status" value="1"/>
</dbReference>
<dbReference type="EMBL" id="WJHE01000303">
    <property type="protein sequence ID" value="MST32465.1"/>
    <property type="molecule type" value="Genomic_DNA"/>
</dbReference>
<dbReference type="Pfam" id="PF00654">
    <property type="entry name" value="Voltage_CLC"/>
    <property type="match status" value="1"/>
</dbReference>
<dbReference type="PANTHER" id="PTHR43427">
    <property type="entry name" value="CHLORIDE CHANNEL PROTEIN CLC-E"/>
    <property type="match status" value="1"/>
</dbReference>
<keyword evidence="9" id="KW-0407">Ion channel</keyword>
<dbReference type="CDD" id="cd00400">
    <property type="entry name" value="Voltage_gated_ClC"/>
    <property type="match status" value="1"/>
</dbReference>
<feature type="transmembrane region" description="Helical" evidence="10">
    <location>
        <begin position="371"/>
        <end position="391"/>
    </location>
</feature>
<evidence type="ECO:0000256" key="4">
    <source>
        <dbReference type="ARBA" id="ARBA00022989"/>
    </source>
</evidence>
<feature type="transmembrane region" description="Helical" evidence="10">
    <location>
        <begin position="74"/>
        <end position="92"/>
    </location>
</feature>
<feature type="non-terminal residue" evidence="11">
    <location>
        <position position="496"/>
    </location>
</feature>
<evidence type="ECO:0000256" key="1">
    <source>
        <dbReference type="ARBA" id="ARBA00004141"/>
    </source>
</evidence>
<keyword evidence="6 10" id="KW-0472">Membrane</keyword>
<name>A0ABW9QSE5_9ACTN</name>
<feature type="transmembrane region" description="Helical" evidence="10">
    <location>
        <begin position="285"/>
        <end position="305"/>
    </location>
</feature>
<dbReference type="PANTHER" id="PTHR43427:SF6">
    <property type="entry name" value="CHLORIDE CHANNEL PROTEIN CLC-E"/>
    <property type="match status" value="1"/>
</dbReference>
<evidence type="ECO:0000256" key="3">
    <source>
        <dbReference type="ARBA" id="ARBA00022692"/>
    </source>
</evidence>
<comment type="subcellular location">
    <subcellularLocation>
        <location evidence="1">Membrane</location>
        <topology evidence="1">Multi-pass membrane protein</topology>
    </subcellularLocation>
</comment>
<evidence type="ECO:0000256" key="6">
    <source>
        <dbReference type="ARBA" id="ARBA00023136"/>
    </source>
</evidence>
<reference evidence="11 12" key="1">
    <citation type="submission" date="2019-11" db="EMBL/GenBank/DDBJ databases">
        <title>Acidiferrimicrobium australis gen. nov., sp. nov., an acidophilic and obligately heterotrophic, member of the Actinobacteria that catalyses dissimilatory oxido- reduction of iron isolated from metal-rich acidic water in Chile.</title>
        <authorList>
            <person name="Gonzalez D."/>
            <person name="Huber K."/>
            <person name="Hedrich S."/>
            <person name="Rojas-Villalobos C."/>
            <person name="Quatrini R."/>
            <person name="Dinamarca M.A."/>
            <person name="Schwarz A."/>
            <person name="Canales C."/>
            <person name="Nancucheo I."/>
        </authorList>
    </citation>
    <scope>NUCLEOTIDE SEQUENCE [LARGE SCALE GENOMIC DNA]</scope>
    <source>
        <strain evidence="11 12">USS-CCA1</strain>
    </source>
</reference>
<evidence type="ECO:0000256" key="9">
    <source>
        <dbReference type="ARBA" id="ARBA00023303"/>
    </source>
</evidence>
<dbReference type="InterPro" id="IPR014743">
    <property type="entry name" value="Cl-channel_core"/>
</dbReference>
<evidence type="ECO:0000256" key="2">
    <source>
        <dbReference type="ARBA" id="ARBA00022448"/>
    </source>
</evidence>
<feature type="transmembrane region" description="Helical" evidence="10">
    <location>
        <begin position="312"/>
        <end position="331"/>
    </location>
</feature>
<sequence>MTLLRRDARPFEVSLGESPDRMALLAGLGVVLGFVGGLAAFVVVRLVGLISNLALLHRVGFHLPDLRHYHPGPSLIAVAVAGGLVVAALARWTPVIKGHGIPESLEAIILRESRIRPRVVVAKPLSAAVAMGTGGPFGAEGPIIVTGGCTGSLLGQLIPVSAAERRILLATGAAAGMSGVFATPVAAVLLAFELLLFERSLRSLLPLLLGCGIATEIHDVLLGGRPLFAAPGVHGVSGEQLPLFLVVGLASGALAVVLNKGLFFFEDLFRRSPVPPAWHPVVGSLAFALIGLAVPGSLSVGYWAITDAVNGRFLIGAAAVLFAGKLASWWIALASNTSGGTLAPMFLIGATMGEAIGIGFAHLFPALHIQPAAFALVAMGATFGTGSRALLTGGVFALEVTGAFHLVVPMFIALGVAELVVERFLDDRIMTDKLVRRGFRVDFDAQVDPFRTAVAAQAMDALPAGPLDADLPVIPGDAYLRDALAVFLRQPVEQLV</sequence>
<proteinExistence type="predicted"/>
<evidence type="ECO:0000256" key="7">
    <source>
        <dbReference type="ARBA" id="ARBA00023173"/>
    </source>
</evidence>
<dbReference type="InterPro" id="IPR050368">
    <property type="entry name" value="ClC-type_chloride_channel"/>
</dbReference>
<feature type="transmembrane region" description="Helical" evidence="10">
    <location>
        <begin position="167"/>
        <end position="192"/>
    </location>
</feature>
<keyword evidence="3 10" id="KW-0812">Transmembrane</keyword>
<feature type="transmembrane region" description="Helical" evidence="10">
    <location>
        <begin position="243"/>
        <end position="265"/>
    </location>
</feature>